<evidence type="ECO:0000313" key="8">
    <source>
        <dbReference type="Proteomes" id="UP001589775"/>
    </source>
</evidence>
<keyword evidence="2 4" id="KW-0238">DNA-binding</keyword>
<dbReference type="Gene3D" id="1.10.357.10">
    <property type="entry name" value="Tetracycline Repressor, domain 2"/>
    <property type="match status" value="1"/>
</dbReference>
<dbReference type="InterPro" id="IPR001647">
    <property type="entry name" value="HTH_TetR"/>
</dbReference>
<dbReference type="PANTHER" id="PTHR47506:SF7">
    <property type="entry name" value="TRANSCRIPTIONAL REGULATORY PROTEIN"/>
    <property type="match status" value="1"/>
</dbReference>
<evidence type="ECO:0000256" key="3">
    <source>
        <dbReference type="ARBA" id="ARBA00023163"/>
    </source>
</evidence>
<name>A0ABV6EZH2_9BRAD</name>
<dbReference type="Pfam" id="PF21993">
    <property type="entry name" value="TetR_C_13_2"/>
    <property type="match status" value="1"/>
</dbReference>
<dbReference type="InterPro" id="IPR054156">
    <property type="entry name" value="YxaF_TetR_C"/>
</dbReference>
<protein>
    <submittedName>
        <fullName evidence="7">TetR/AcrR family transcriptional regulator</fullName>
    </submittedName>
</protein>
<comment type="caution">
    <text evidence="7">The sequence shown here is derived from an EMBL/GenBank/DDBJ whole genome shotgun (WGS) entry which is preliminary data.</text>
</comment>
<keyword evidence="8" id="KW-1185">Reference proteome</keyword>
<keyword evidence="3" id="KW-0804">Transcription</keyword>
<gene>
    <name evidence="7" type="ORF">ACFFJ6_24215</name>
</gene>
<dbReference type="Gene3D" id="1.10.10.60">
    <property type="entry name" value="Homeodomain-like"/>
    <property type="match status" value="1"/>
</dbReference>
<feature type="domain" description="HTH tetR-type" evidence="6">
    <location>
        <begin position="9"/>
        <end position="69"/>
    </location>
</feature>
<dbReference type="SUPFAM" id="SSF48498">
    <property type="entry name" value="Tetracyclin repressor-like, C-terminal domain"/>
    <property type="match status" value="1"/>
</dbReference>
<dbReference type="PROSITE" id="PS50977">
    <property type="entry name" value="HTH_TETR_2"/>
    <property type="match status" value="1"/>
</dbReference>
<dbReference type="InterPro" id="IPR009057">
    <property type="entry name" value="Homeodomain-like_sf"/>
</dbReference>
<keyword evidence="1" id="KW-0805">Transcription regulation</keyword>
<evidence type="ECO:0000256" key="4">
    <source>
        <dbReference type="PROSITE-ProRule" id="PRU00335"/>
    </source>
</evidence>
<dbReference type="Pfam" id="PF00440">
    <property type="entry name" value="TetR_N"/>
    <property type="match status" value="1"/>
</dbReference>
<dbReference type="PANTHER" id="PTHR47506">
    <property type="entry name" value="TRANSCRIPTIONAL REGULATORY PROTEIN"/>
    <property type="match status" value="1"/>
</dbReference>
<evidence type="ECO:0000256" key="5">
    <source>
        <dbReference type="SAM" id="MobiDB-lite"/>
    </source>
</evidence>
<proteinExistence type="predicted"/>
<reference evidence="7 8" key="1">
    <citation type="submission" date="2024-09" db="EMBL/GenBank/DDBJ databases">
        <authorList>
            <person name="Sun Q."/>
            <person name="Mori K."/>
        </authorList>
    </citation>
    <scope>NUCLEOTIDE SEQUENCE [LARGE SCALE GENOMIC DNA]</scope>
    <source>
        <strain evidence="7 8">KCTC 23279</strain>
    </source>
</reference>
<accession>A0ABV6EZH2</accession>
<dbReference type="SUPFAM" id="SSF46689">
    <property type="entry name" value="Homeodomain-like"/>
    <property type="match status" value="1"/>
</dbReference>
<evidence type="ECO:0000256" key="1">
    <source>
        <dbReference type="ARBA" id="ARBA00023015"/>
    </source>
</evidence>
<evidence type="ECO:0000313" key="7">
    <source>
        <dbReference type="EMBL" id="MFC0243610.1"/>
    </source>
</evidence>
<evidence type="ECO:0000256" key="2">
    <source>
        <dbReference type="ARBA" id="ARBA00023125"/>
    </source>
</evidence>
<organism evidence="7 8">
    <name type="scientific">Rhodopseudomonas telluris</name>
    <dbReference type="NCBI Taxonomy" id="644215"/>
    <lineage>
        <taxon>Bacteria</taxon>
        <taxon>Pseudomonadati</taxon>
        <taxon>Pseudomonadota</taxon>
        <taxon>Alphaproteobacteria</taxon>
        <taxon>Hyphomicrobiales</taxon>
        <taxon>Nitrobacteraceae</taxon>
        <taxon>Rhodopseudomonas</taxon>
    </lineage>
</organism>
<dbReference type="EMBL" id="JBHLWM010000012">
    <property type="protein sequence ID" value="MFC0243610.1"/>
    <property type="molecule type" value="Genomic_DNA"/>
</dbReference>
<feature type="DNA-binding region" description="H-T-H motif" evidence="4">
    <location>
        <begin position="32"/>
        <end position="51"/>
    </location>
</feature>
<sequence length="232" mass="24865">MRYSKEHKLETHARIVQKASVRLREKGAHGVGVADLMKEAGLTHGGFYAHFASREQLLIEAFAYAMDRSTDRWRKLAADTPREQRLALIVDNYLSATHRDDPGRGCAVPALGAEIARESPKTRKAFAAKLDEMIDAIASEYVEAPPKTARKQAMATLATLMGTLLLARIAGTGELSDTILQAGREAVLGRADAAKPPAKRSGAGRSAAKSPDKAAAKSAGAVRPRSRPAAQD</sequence>
<evidence type="ECO:0000259" key="6">
    <source>
        <dbReference type="PROSITE" id="PS50977"/>
    </source>
</evidence>
<dbReference type="InterPro" id="IPR036271">
    <property type="entry name" value="Tet_transcr_reg_TetR-rel_C_sf"/>
</dbReference>
<dbReference type="Proteomes" id="UP001589775">
    <property type="component" value="Unassembled WGS sequence"/>
</dbReference>
<feature type="region of interest" description="Disordered" evidence="5">
    <location>
        <begin position="190"/>
        <end position="232"/>
    </location>
</feature>
<dbReference type="RefSeq" id="WP_378392762.1">
    <property type="nucleotide sequence ID" value="NZ_JBHLWM010000012.1"/>
</dbReference>